<protein>
    <submittedName>
        <fullName evidence="2">TIGR02300 family protein</fullName>
    </submittedName>
</protein>
<name>A0A6B2K6E3_9RHOB</name>
<dbReference type="Pfam" id="PF09538">
    <property type="entry name" value="FYDLN_acid"/>
    <property type="match status" value="1"/>
</dbReference>
<reference evidence="2 3" key="1">
    <citation type="submission" date="2020-02" db="EMBL/GenBank/DDBJ databases">
        <title>Pseudoroseicyclus tamarix, sp. nov., isolated from offshore sediment of a Tamarix chinensis forest.</title>
        <authorList>
            <person name="Gai Y."/>
        </authorList>
    </citation>
    <scope>NUCLEOTIDE SEQUENCE [LARGE SCALE GENOMIC DNA]</scope>
    <source>
        <strain evidence="2 3">CLL3-39</strain>
    </source>
</reference>
<dbReference type="InterPro" id="IPR018247">
    <property type="entry name" value="EF_Hand_1_Ca_BS"/>
</dbReference>
<accession>A0A6B2K6E3</accession>
<dbReference type="NCBIfam" id="TIGR02300">
    <property type="entry name" value="FYDLN_acid"/>
    <property type="match status" value="1"/>
</dbReference>
<gene>
    <name evidence="2" type="ORF">GZA08_15860</name>
</gene>
<organism evidence="2 3">
    <name type="scientific">Pseudoroseicyclus tamaricis</name>
    <dbReference type="NCBI Taxonomy" id="2705421"/>
    <lineage>
        <taxon>Bacteria</taxon>
        <taxon>Pseudomonadati</taxon>
        <taxon>Pseudomonadota</taxon>
        <taxon>Alphaproteobacteria</taxon>
        <taxon>Rhodobacterales</taxon>
        <taxon>Paracoccaceae</taxon>
        <taxon>Pseudoroseicyclus</taxon>
    </lineage>
</organism>
<evidence type="ECO:0000313" key="2">
    <source>
        <dbReference type="EMBL" id="NDV02446.1"/>
    </source>
</evidence>
<dbReference type="Proteomes" id="UP000474757">
    <property type="component" value="Unassembled WGS sequence"/>
</dbReference>
<dbReference type="PROSITE" id="PS00018">
    <property type="entry name" value="EF_HAND_1"/>
    <property type="match status" value="1"/>
</dbReference>
<sequence length="110" mass="12248">MPKEEWGTKRVCPTTGKRFYDMNRDPIVSPYTGQTVTVDAAKSRTMVADAEDAQTKKLASKDKDDDDLLIEDDEEEDVDLGDDVLEEDDDDDDSVSLEELGDVAGKDDED</sequence>
<evidence type="ECO:0000256" key="1">
    <source>
        <dbReference type="SAM" id="MobiDB-lite"/>
    </source>
</evidence>
<dbReference type="RefSeq" id="WP_163895436.1">
    <property type="nucleotide sequence ID" value="NZ_JAAFYS010000004.1"/>
</dbReference>
<dbReference type="EMBL" id="JAAGAB010000004">
    <property type="protein sequence ID" value="NDV02446.1"/>
    <property type="molecule type" value="Genomic_DNA"/>
</dbReference>
<proteinExistence type="predicted"/>
<keyword evidence="3" id="KW-1185">Reference proteome</keyword>
<feature type="compositionally biased region" description="Acidic residues" evidence="1">
    <location>
        <begin position="64"/>
        <end position="110"/>
    </location>
</feature>
<evidence type="ECO:0000313" key="3">
    <source>
        <dbReference type="Proteomes" id="UP000474757"/>
    </source>
</evidence>
<dbReference type="InterPro" id="IPR012644">
    <property type="entry name" value="CHP02300_FYDLN_acid"/>
</dbReference>
<dbReference type="AlphaFoldDB" id="A0A6B2K6E3"/>
<comment type="caution">
    <text evidence="2">The sequence shown here is derived from an EMBL/GenBank/DDBJ whole genome shotgun (WGS) entry which is preliminary data.</text>
</comment>
<feature type="region of interest" description="Disordered" evidence="1">
    <location>
        <begin position="45"/>
        <end position="110"/>
    </location>
</feature>
<feature type="compositionally biased region" description="Basic and acidic residues" evidence="1">
    <location>
        <begin position="53"/>
        <end position="63"/>
    </location>
</feature>